<dbReference type="RefSeq" id="WP_171394596.1">
    <property type="nucleotide sequence ID" value="NZ_CP049838.1"/>
</dbReference>
<dbReference type="InterPro" id="IPR011044">
    <property type="entry name" value="Quino_amine_DH_bsu"/>
</dbReference>
<name>A0A6M4WER7_9ACTN</name>
<reference evidence="2" key="1">
    <citation type="submission" date="2020-03" db="EMBL/GenBank/DDBJ databases">
        <title>Molecular networking-based the target discovery of potent antiproliferative macrolactams: 5/6/7/16 polycyclic ansamycins and glycosylated trienomycin from Streptomyces cacaoi subsp. asoensis.</title>
        <authorList>
            <person name="Liu L.-L."/>
        </authorList>
    </citation>
    <scope>NUCLEOTIDE SEQUENCE [LARGE SCALE GENOMIC DNA]</scope>
    <source>
        <strain evidence="2">H2S5</strain>
    </source>
</reference>
<proteinExistence type="predicted"/>
<feature type="signal peptide" evidence="1">
    <location>
        <begin position="1"/>
        <end position="21"/>
    </location>
</feature>
<dbReference type="InterPro" id="IPR051200">
    <property type="entry name" value="Host-pathogen_enzymatic-act"/>
</dbReference>
<dbReference type="PANTHER" id="PTHR47197">
    <property type="entry name" value="PROTEIN NIRF"/>
    <property type="match status" value="1"/>
</dbReference>
<sequence>MRLRQVSLVATLSLVAGLTTATVGLAGSAVYADDTAALPLSGYAHLVVDPAHQHVFVSQGAGSTGIVVTDLSGTPVTTVAGEQGATGLALSPGGGTLYAALADGGAIAAIDTATLTETARWSTGAGSSPVSVAVAGGRVWYGYTADGKGGIGSVDPSAPAPAAIPQPALSQWTTAPLLATGGGVLAAEEPQGNLSHVATFGVASGTASVKADTLVHGGTATGLAVTGDGTRVLLAAPQQPALRSYRSTDLAAADPAAYFTGGSGSAPGSVVVDTDGTVAAAGTSGVYLYAGTSTLAENHLTLPSGTVAPDGLEWGADGTTLYAVTKDPSGAYSLNVLGAPKLTDSELVLRHPQYAVPTERYTVSGSLSTRGLLPAGAALKVTRDGTALPDTTLGADGTFTFTDLRQDEGTHTYQVAYAGDATHRPAAASLIVNVAKLPTDVVGTDITSATPGSVVLTGRLMAQLGLGTFPQGTTVQVARRDESTQQSVPLGSVPVDPTTLRFTATDVPGGAGSFMYVFTYAGDATHQPSESGMSLVVAPYAPALTLSAPAAAVRGAALSFGGKLGDGPYAAGRTVTVSRKDAAHSTPVTWSTPVAADGTITVKDTPDIGGANTYTVTYPGDASHKAATAVATVQVSRAATALTVTSSAPSYAYGATATVTSHLGTTYNGRTVSIYATPYGGAKTLVTTGTVDAYGNLKTTYKVTRNTTFTASFAGDYRYAPATATRAVNGYVKIATALGGYYTSTTYSGSTYRVFHKTVKPTVTATVMPNKAGQCERFQVQRYYSAAWHTLTTSGCYALSPTSSAKAQLSLTNALNQKFRVRSKYERSTKDLGNVSTWGGWLYFVVRT</sequence>
<dbReference type="SUPFAM" id="SSF50969">
    <property type="entry name" value="YVTN repeat-like/Quinoprotein amine dehydrogenase"/>
    <property type="match status" value="1"/>
</dbReference>
<dbReference type="InterPro" id="IPR015943">
    <property type="entry name" value="WD40/YVTN_repeat-like_dom_sf"/>
</dbReference>
<dbReference type="Proteomes" id="UP000502665">
    <property type="component" value="Chromosome"/>
</dbReference>
<protein>
    <submittedName>
        <fullName evidence="2">Uncharacterized protein</fullName>
    </submittedName>
</protein>
<keyword evidence="1" id="KW-0732">Signal</keyword>
<accession>A0A6M4WER7</accession>
<keyword evidence="4" id="KW-1185">Reference proteome</keyword>
<dbReference type="EMBL" id="CP049838">
    <property type="protein sequence ID" value="QJT06526.1"/>
    <property type="molecule type" value="Genomic_DNA"/>
</dbReference>
<evidence type="ECO:0000313" key="4">
    <source>
        <dbReference type="Proteomes" id="UP000502665"/>
    </source>
</evidence>
<dbReference type="EMBL" id="CP049838">
    <property type="protein sequence ID" value="QJS98943.1"/>
    <property type="molecule type" value="Genomic_DNA"/>
</dbReference>
<evidence type="ECO:0000313" key="3">
    <source>
        <dbReference type="EMBL" id="QJT06526.1"/>
    </source>
</evidence>
<gene>
    <name evidence="2" type="ORF">G9272_00125</name>
    <name evidence="3" type="ORF">G9272_44770</name>
</gene>
<dbReference type="PANTHER" id="PTHR47197:SF3">
    <property type="entry name" value="DIHYDRO-HEME D1 DEHYDROGENASE"/>
    <property type="match status" value="1"/>
</dbReference>
<evidence type="ECO:0000256" key="1">
    <source>
        <dbReference type="SAM" id="SignalP"/>
    </source>
</evidence>
<feature type="chain" id="PRO_5038251805" evidence="1">
    <location>
        <begin position="22"/>
        <end position="848"/>
    </location>
</feature>
<evidence type="ECO:0000313" key="2">
    <source>
        <dbReference type="EMBL" id="QJS98943.1"/>
    </source>
</evidence>
<organism evidence="2 4">
    <name type="scientific">Streptomyces asoensis</name>
    <dbReference type="NCBI Taxonomy" id="249586"/>
    <lineage>
        <taxon>Bacteria</taxon>
        <taxon>Bacillati</taxon>
        <taxon>Actinomycetota</taxon>
        <taxon>Actinomycetes</taxon>
        <taxon>Kitasatosporales</taxon>
        <taxon>Streptomycetaceae</taxon>
        <taxon>Streptomyces</taxon>
    </lineage>
</organism>
<dbReference type="Gene3D" id="2.130.10.10">
    <property type="entry name" value="YVTN repeat-like/Quinoprotein amine dehydrogenase"/>
    <property type="match status" value="1"/>
</dbReference>
<dbReference type="AlphaFoldDB" id="A0A6M4WER7"/>